<keyword evidence="1" id="KW-0963">Cytoplasm</keyword>
<feature type="compositionally biased region" description="Low complexity" evidence="6">
    <location>
        <begin position="214"/>
        <end position="225"/>
    </location>
</feature>
<organism evidence="7 8">
    <name type="scientific">Roseimicrobium gellanilyticum</name>
    <dbReference type="NCBI Taxonomy" id="748857"/>
    <lineage>
        <taxon>Bacteria</taxon>
        <taxon>Pseudomonadati</taxon>
        <taxon>Verrucomicrobiota</taxon>
        <taxon>Verrucomicrobiia</taxon>
        <taxon>Verrucomicrobiales</taxon>
        <taxon>Verrucomicrobiaceae</taxon>
        <taxon>Roseimicrobium</taxon>
    </lineage>
</organism>
<name>A0A366HU82_9BACT</name>
<dbReference type="AlphaFoldDB" id="A0A366HU82"/>
<dbReference type="EMBL" id="QNRR01000001">
    <property type="protein sequence ID" value="RBP47239.1"/>
    <property type="molecule type" value="Genomic_DNA"/>
</dbReference>
<keyword evidence="2" id="KW-0132">Cell division</keyword>
<evidence type="ECO:0000256" key="3">
    <source>
        <dbReference type="ARBA" id="ARBA00022829"/>
    </source>
</evidence>
<evidence type="ECO:0000256" key="1">
    <source>
        <dbReference type="ARBA" id="ARBA00022490"/>
    </source>
</evidence>
<dbReference type="InterPro" id="IPR036390">
    <property type="entry name" value="WH_DNA-bd_sf"/>
</dbReference>
<evidence type="ECO:0000313" key="8">
    <source>
        <dbReference type="Proteomes" id="UP000253426"/>
    </source>
</evidence>
<dbReference type="InterPro" id="IPR036388">
    <property type="entry name" value="WH-like_DNA-bd_sf"/>
</dbReference>
<feature type="region of interest" description="Disordered" evidence="6">
    <location>
        <begin position="214"/>
        <end position="250"/>
    </location>
</feature>
<evidence type="ECO:0000256" key="6">
    <source>
        <dbReference type="SAM" id="MobiDB-lite"/>
    </source>
</evidence>
<dbReference type="RefSeq" id="WP_113956191.1">
    <property type="nucleotide sequence ID" value="NZ_QNRR01000001.1"/>
</dbReference>
<accession>A0A366HU82</accession>
<dbReference type="PANTHER" id="PTHR34298:SF2">
    <property type="entry name" value="SEGREGATION AND CONDENSATION PROTEIN B"/>
    <property type="match status" value="1"/>
</dbReference>
<dbReference type="SUPFAM" id="SSF46785">
    <property type="entry name" value="Winged helix' DNA-binding domain"/>
    <property type="match status" value="2"/>
</dbReference>
<sequence length="250" mass="27278">MELSRIVEALLFASQEPLTVTDIVRAIQSTVREAKEEIKEAKDAGKENVPELDEEKAALESVKDEDVRAALDALADHYEKDERSFTIVERSAGWRLCALGSFGEWCRALYPGKKPQRLSGPALETLAIVAYRQPITKSAIEAVRGVSVDAMVQQLLDRNLLKIEGRADLPGRPLLYCTTDLFLDHFGIRTLDDLPNAAELRRVKLPTPEDVAVANENAGTEAGAVGEEETKVAKGKAAGDDTPELLLAGE</sequence>
<dbReference type="InterPro" id="IPR005234">
    <property type="entry name" value="ScpB_csome_segregation"/>
</dbReference>
<dbReference type="Gene3D" id="1.10.10.10">
    <property type="entry name" value="Winged helix-like DNA-binding domain superfamily/Winged helix DNA-binding domain"/>
    <property type="match status" value="2"/>
</dbReference>
<dbReference type="OrthoDB" id="9806226at2"/>
<dbReference type="Pfam" id="PF04079">
    <property type="entry name" value="SMC_ScpB"/>
    <property type="match status" value="1"/>
</dbReference>
<evidence type="ECO:0000256" key="4">
    <source>
        <dbReference type="ARBA" id="ARBA00023306"/>
    </source>
</evidence>
<gene>
    <name evidence="7" type="ORF">DES53_10136</name>
</gene>
<dbReference type="NCBIfam" id="TIGR00281">
    <property type="entry name" value="SMC-Scp complex subunit ScpB"/>
    <property type="match status" value="1"/>
</dbReference>
<dbReference type="PANTHER" id="PTHR34298">
    <property type="entry name" value="SEGREGATION AND CONDENSATION PROTEIN B"/>
    <property type="match status" value="1"/>
</dbReference>
<dbReference type="GO" id="GO:0051304">
    <property type="term" value="P:chromosome separation"/>
    <property type="evidence" value="ECO:0007669"/>
    <property type="project" value="InterPro"/>
</dbReference>
<dbReference type="GO" id="GO:0051301">
    <property type="term" value="P:cell division"/>
    <property type="evidence" value="ECO:0007669"/>
    <property type="project" value="UniProtKB-KW"/>
</dbReference>
<keyword evidence="3" id="KW-0159">Chromosome partition</keyword>
<keyword evidence="4" id="KW-0131">Cell cycle</keyword>
<reference evidence="7 8" key="1">
    <citation type="submission" date="2018-06" db="EMBL/GenBank/DDBJ databases">
        <title>Genomic Encyclopedia of Type Strains, Phase IV (KMG-IV): sequencing the most valuable type-strain genomes for metagenomic binning, comparative biology and taxonomic classification.</title>
        <authorList>
            <person name="Goeker M."/>
        </authorList>
    </citation>
    <scope>NUCLEOTIDE SEQUENCE [LARGE SCALE GENOMIC DNA]</scope>
    <source>
        <strain evidence="7 8">DSM 25532</strain>
    </source>
</reference>
<feature type="coiled-coil region" evidence="5">
    <location>
        <begin position="24"/>
        <end position="55"/>
    </location>
</feature>
<protein>
    <submittedName>
        <fullName evidence="7">Segregation and condensation protein B</fullName>
    </submittedName>
</protein>
<evidence type="ECO:0000256" key="2">
    <source>
        <dbReference type="ARBA" id="ARBA00022618"/>
    </source>
</evidence>
<evidence type="ECO:0000256" key="5">
    <source>
        <dbReference type="SAM" id="Coils"/>
    </source>
</evidence>
<keyword evidence="5" id="KW-0175">Coiled coil</keyword>
<dbReference type="Proteomes" id="UP000253426">
    <property type="component" value="Unassembled WGS sequence"/>
</dbReference>
<dbReference type="PIRSF" id="PIRSF019345">
    <property type="entry name" value="ScpB"/>
    <property type="match status" value="1"/>
</dbReference>
<comment type="caution">
    <text evidence="7">The sequence shown here is derived from an EMBL/GenBank/DDBJ whole genome shotgun (WGS) entry which is preliminary data.</text>
</comment>
<proteinExistence type="predicted"/>
<evidence type="ECO:0000313" key="7">
    <source>
        <dbReference type="EMBL" id="RBP47239.1"/>
    </source>
</evidence>
<keyword evidence="8" id="KW-1185">Reference proteome</keyword>